<protein>
    <recommendedName>
        <fullName evidence="4">Small ribosomal subunit protein uS8</fullName>
    </recommendedName>
    <alternativeName>
        <fullName evidence="5">30S ribosomal protein S8</fullName>
    </alternativeName>
</protein>
<proteinExistence type="inferred from homology"/>
<keyword evidence="3 6" id="KW-0687">Ribonucleoprotein</keyword>
<accession>A0A1F4UJN6</accession>
<evidence type="ECO:0000313" key="8">
    <source>
        <dbReference type="Proteomes" id="UP000178615"/>
    </source>
</evidence>
<dbReference type="GO" id="GO:1990904">
    <property type="term" value="C:ribonucleoprotein complex"/>
    <property type="evidence" value="ECO:0007669"/>
    <property type="project" value="UniProtKB-KW"/>
</dbReference>
<dbReference type="InterPro" id="IPR000630">
    <property type="entry name" value="Ribosomal_uS8"/>
</dbReference>
<name>A0A1F4UJN6_UNCKA</name>
<dbReference type="Pfam" id="PF00410">
    <property type="entry name" value="Ribosomal_S8"/>
    <property type="match status" value="1"/>
</dbReference>
<gene>
    <name evidence="7" type="ORF">A2V49_00070</name>
</gene>
<dbReference type="PROSITE" id="PS00053">
    <property type="entry name" value="RIBOSOMAL_S8"/>
    <property type="match status" value="1"/>
</dbReference>
<evidence type="ECO:0000256" key="4">
    <source>
        <dbReference type="ARBA" id="ARBA00035258"/>
    </source>
</evidence>
<evidence type="ECO:0000256" key="6">
    <source>
        <dbReference type="RuleBase" id="RU003660"/>
    </source>
</evidence>
<dbReference type="InterPro" id="IPR047863">
    <property type="entry name" value="Ribosomal_uS8_CS"/>
</dbReference>
<dbReference type="GO" id="GO:0005737">
    <property type="term" value="C:cytoplasm"/>
    <property type="evidence" value="ECO:0007669"/>
    <property type="project" value="UniProtKB-ARBA"/>
</dbReference>
<reference evidence="7 8" key="1">
    <citation type="journal article" date="2016" name="Nat. Commun.">
        <title>Thousands of microbial genomes shed light on interconnected biogeochemical processes in an aquifer system.</title>
        <authorList>
            <person name="Anantharaman K."/>
            <person name="Brown C.T."/>
            <person name="Hug L.A."/>
            <person name="Sharon I."/>
            <person name="Castelle C.J."/>
            <person name="Probst A.J."/>
            <person name="Thomas B.C."/>
            <person name="Singh A."/>
            <person name="Wilkins M.J."/>
            <person name="Karaoz U."/>
            <person name="Brodie E.L."/>
            <person name="Williams K.H."/>
            <person name="Hubbard S.S."/>
            <person name="Banfield J.F."/>
        </authorList>
    </citation>
    <scope>NUCLEOTIDE SEQUENCE [LARGE SCALE GENOMIC DNA]</scope>
</reference>
<dbReference type="PANTHER" id="PTHR11758">
    <property type="entry name" value="40S RIBOSOMAL PROTEIN S15A"/>
    <property type="match status" value="1"/>
</dbReference>
<keyword evidence="2 6" id="KW-0689">Ribosomal protein</keyword>
<dbReference type="GO" id="GO:0006412">
    <property type="term" value="P:translation"/>
    <property type="evidence" value="ECO:0007669"/>
    <property type="project" value="InterPro"/>
</dbReference>
<comment type="caution">
    <text evidence="7">The sequence shown here is derived from an EMBL/GenBank/DDBJ whole genome shotgun (WGS) entry which is preliminary data.</text>
</comment>
<dbReference type="Proteomes" id="UP000178615">
    <property type="component" value="Unassembled WGS sequence"/>
</dbReference>
<dbReference type="Gene3D" id="3.30.1490.10">
    <property type="match status" value="1"/>
</dbReference>
<dbReference type="FunFam" id="3.30.1490.10:FF:000001">
    <property type="entry name" value="30S ribosomal protein S8"/>
    <property type="match status" value="1"/>
</dbReference>
<dbReference type="InterPro" id="IPR035987">
    <property type="entry name" value="Ribosomal_uS8_sf"/>
</dbReference>
<dbReference type="AlphaFoldDB" id="A0A1F4UJN6"/>
<dbReference type="GO" id="GO:0005840">
    <property type="term" value="C:ribosome"/>
    <property type="evidence" value="ECO:0007669"/>
    <property type="project" value="UniProtKB-KW"/>
</dbReference>
<evidence type="ECO:0000313" key="7">
    <source>
        <dbReference type="EMBL" id="OGC45171.1"/>
    </source>
</evidence>
<dbReference type="SUPFAM" id="SSF56047">
    <property type="entry name" value="Ribosomal protein S8"/>
    <property type="match status" value="1"/>
</dbReference>
<organism evidence="7 8">
    <name type="scientific">candidate division WWE3 bacterium RBG_19FT_COMBO_34_6</name>
    <dbReference type="NCBI Taxonomy" id="1802612"/>
    <lineage>
        <taxon>Bacteria</taxon>
        <taxon>Katanobacteria</taxon>
    </lineage>
</organism>
<evidence type="ECO:0000256" key="1">
    <source>
        <dbReference type="ARBA" id="ARBA00006471"/>
    </source>
</evidence>
<dbReference type="GO" id="GO:0003735">
    <property type="term" value="F:structural constituent of ribosome"/>
    <property type="evidence" value="ECO:0007669"/>
    <property type="project" value="InterPro"/>
</dbReference>
<evidence type="ECO:0000256" key="3">
    <source>
        <dbReference type="ARBA" id="ARBA00023274"/>
    </source>
</evidence>
<comment type="similarity">
    <text evidence="1 6">Belongs to the universal ribosomal protein uS8 family.</text>
</comment>
<sequence length="131" mass="14936">MSVDRLSNMLSSIKNAAMTENEFIEITYTKQCEEVAKVFKKHGYLSDVKIFKPKEKSYKALRLELDPEIAQKIVDIKRISKPGRRIHSSTNEIRKFYSRSGLVIVSTSRGVMSALDARRKKLGGEIICKVI</sequence>
<dbReference type="Gene3D" id="3.30.1370.30">
    <property type="match status" value="1"/>
</dbReference>
<dbReference type="EMBL" id="MEUV01000046">
    <property type="protein sequence ID" value="OGC45171.1"/>
    <property type="molecule type" value="Genomic_DNA"/>
</dbReference>
<evidence type="ECO:0000256" key="2">
    <source>
        <dbReference type="ARBA" id="ARBA00022980"/>
    </source>
</evidence>
<evidence type="ECO:0000256" key="5">
    <source>
        <dbReference type="ARBA" id="ARBA00035525"/>
    </source>
</evidence>